<gene>
    <name evidence="1" type="ORF">SA2016_4152</name>
</gene>
<protein>
    <submittedName>
        <fullName evidence="1">ATP/GTP-binding protein</fullName>
    </submittedName>
</protein>
<dbReference type="SUPFAM" id="SSF52540">
    <property type="entry name" value="P-loop containing nucleoside triphosphate hydrolases"/>
    <property type="match status" value="1"/>
</dbReference>
<dbReference type="RefSeq" id="WP_066503168.1">
    <property type="nucleotide sequence ID" value="NZ_BJMO01000025.1"/>
</dbReference>
<dbReference type="EMBL" id="CP014519">
    <property type="protein sequence ID" value="AMM34804.1"/>
    <property type="molecule type" value="Genomic_DNA"/>
</dbReference>
<dbReference type="AlphaFoldDB" id="A0A127A7Q4"/>
<dbReference type="PATRIC" id="fig|37927.3.peg.4263"/>
<name>A0A127A7Q4_9MICC</name>
<dbReference type="Proteomes" id="UP000070134">
    <property type="component" value="Plasmid pSA01"/>
</dbReference>
<dbReference type="InterPro" id="IPR027417">
    <property type="entry name" value="P-loop_NTPase"/>
</dbReference>
<dbReference type="Gene3D" id="3.40.50.300">
    <property type="entry name" value="P-loop containing nucleotide triphosphate hydrolases"/>
    <property type="match status" value="1"/>
</dbReference>
<dbReference type="OrthoDB" id="9804380at2"/>
<reference evidence="1 2" key="1">
    <citation type="submission" date="2016-02" db="EMBL/GenBank/DDBJ databases">
        <title>Complete genome of Sinomonas atrocyanea KCTC 3377.</title>
        <authorList>
            <person name="Kim K.M."/>
        </authorList>
    </citation>
    <scope>NUCLEOTIDE SEQUENCE [LARGE SCALE GENOMIC DNA]</scope>
    <source>
        <strain evidence="1 2">KCTC 3377</strain>
        <plasmid evidence="1 2">pSA01</plasmid>
    </source>
</reference>
<evidence type="ECO:0000313" key="2">
    <source>
        <dbReference type="Proteomes" id="UP000070134"/>
    </source>
</evidence>
<sequence>MNPLNLLPRPVPRSRHFGPLKRGYRIAGGGYANLLDLPPEFRGSSRQVCGLWPFSSGSGAPLAGAPLGQQMITGQVVGLDHFGAFEEGLIPNPSVYFMSNPALGKSTAVGKMCLWLAYRGVPSMYLGDVKGEHVLRTRKADGKVNRLGSGRGYLNPLDPGGSAGAVERLTGTLREEVARGAHEQRKALMMALITVSRESKPSEQEDLILGRALEILYDRHDGVPVVRDLEKLIAEAPADLRTVVLDRGDMDRYLDATDALRTSLIGIATGSGPLGDMFSRHTTEQLDMTRSVCFDLSALPDTQPQKQAAGLLACWSVGFEAVNTAQVLADAGLEPRRNYNIVLDEFWRALRVGRGIVDKADSLTRLNRNEGVGQMMISHTLKDFEAVADETDRAKAKGFVERCAMVVLGGLGAKELSEVEHFRRLTRQEKRRVESWADVKKITTNQHGRTAPYGRGKFLVKLGQAPGIPVQMRLTGVEDRISDTNTRWESLRKQGASTEEIEREIFGEEGQDTIEGADSAAA</sequence>
<keyword evidence="2" id="KW-1185">Reference proteome</keyword>
<keyword evidence="1" id="KW-0614">Plasmid</keyword>
<geneLocation type="plasmid" evidence="1 2">
    <name>pSA01</name>
</geneLocation>
<organism evidence="1 2">
    <name type="scientific">Sinomonas atrocyanea</name>
    <dbReference type="NCBI Taxonomy" id="37927"/>
    <lineage>
        <taxon>Bacteria</taxon>
        <taxon>Bacillati</taxon>
        <taxon>Actinomycetota</taxon>
        <taxon>Actinomycetes</taxon>
        <taxon>Micrococcales</taxon>
        <taxon>Micrococcaceae</taxon>
        <taxon>Sinomonas</taxon>
    </lineage>
</organism>
<dbReference type="KEGG" id="satk:SA2016_4152"/>
<evidence type="ECO:0000313" key="1">
    <source>
        <dbReference type="EMBL" id="AMM34804.1"/>
    </source>
</evidence>
<proteinExistence type="predicted"/>
<accession>A0A127A7Q4</accession>